<dbReference type="PANTHER" id="PTHR47977">
    <property type="entry name" value="RAS-RELATED PROTEIN RAB"/>
    <property type="match status" value="1"/>
</dbReference>
<evidence type="ECO:0000313" key="4">
    <source>
        <dbReference type="EMBL" id="UYP48443.1"/>
    </source>
</evidence>
<dbReference type="Gene3D" id="3.40.50.300">
    <property type="entry name" value="P-loop containing nucleotide triphosphate hydrolases"/>
    <property type="match status" value="1"/>
</dbReference>
<evidence type="ECO:0000259" key="3">
    <source>
        <dbReference type="SMART" id="SM00960"/>
    </source>
</evidence>
<dbReference type="InterPro" id="IPR050227">
    <property type="entry name" value="Rab"/>
</dbReference>
<reference evidence="4" key="1">
    <citation type="submission" date="2022-09" db="EMBL/GenBank/DDBJ databases">
        <title>Actin cytoskeleton and complex cell architecture in an #Asgard archaeon.</title>
        <authorList>
            <person name="Ponce Toledo R.I."/>
            <person name="Schleper C."/>
            <person name="Rodrigues Oliveira T."/>
            <person name="Wollweber F."/>
            <person name="Xu J."/>
            <person name="Rittmann S."/>
            <person name="Klingl A."/>
            <person name="Pilhofer M."/>
        </authorList>
    </citation>
    <scope>NUCLEOTIDE SEQUENCE</scope>
    <source>
        <strain evidence="4">B-35</strain>
    </source>
</reference>
<evidence type="ECO:0000256" key="2">
    <source>
        <dbReference type="ARBA" id="ARBA00023134"/>
    </source>
</evidence>
<dbReference type="SMART" id="SM00175">
    <property type="entry name" value="RAB"/>
    <property type="match status" value="1"/>
</dbReference>
<dbReference type="InterPro" id="IPR001806">
    <property type="entry name" value="Small_GTPase"/>
</dbReference>
<dbReference type="Gene3D" id="3.30.450.30">
    <property type="entry name" value="Dynein light chain 2a, cytoplasmic"/>
    <property type="match status" value="1"/>
</dbReference>
<dbReference type="CDD" id="cd00154">
    <property type="entry name" value="Rab"/>
    <property type="match status" value="1"/>
</dbReference>
<keyword evidence="2" id="KW-0342">GTP-binding</keyword>
<protein>
    <recommendedName>
        <fullName evidence="3">Roadblock/LAMTOR2 domain-containing protein</fullName>
    </recommendedName>
</protein>
<organism evidence="4 5">
    <name type="scientific">Candidatus Lokiarchaeum ossiferum</name>
    <dbReference type="NCBI Taxonomy" id="2951803"/>
    <lineage>
        <taxon>Archaea</taxon>
        <taxon>Promethearchaeati</taxon>
        <taxon>Promethearchaeota</taxon>
        <taxon>Promethearchaeia</taxon>
        <taxon>Promethearchaeales</taxon>
        <taxon>Promethearchaeaceae</taxon>
        <taxon>Candidatus Lokiarchaeum</taxon>
    </lineage>
</organism>
<dbReference type="SUPFAM" id="SSF52540">
    <property type="entry name" value="P-loop containing nucleoside triphosphate hydrolases"/>
    <property type="match status" value="1"/>
</dbReference>
<dbReference type="PROSITE" id="PS51419">
    <property type="entry name" value="RAB"/>
    <property type="match status" value="1"/>
</dbReference>
<dbReference type="Pfam" id="PF03259">
    <property type="entry name" value="Robl_LC7"/>
    <property type="match status" value="1"/>
</dbReference>
<gene>
    <name evidence="4" type="ORF">NEF87_004728</name>
</gene>
<dbReference type="InterPro" id="IPR005225">
    <property type="entry name" value="Small_GTP-bd"/>
</dbReference>
<dbReference type="InterPro" id="IPR027417">
    <property type="entry name" value="P-loop_NTPase"/>
</dbReference>
<name>A0ABY6HY31_9ARCH</name>
<sequence>MDLRKMSTHELFSSLISNIMQTIEEITAAAIVDHDGLIIASMLRDPAAEEDIIGTVTAVFDTFINRVKKDFGSTESFVSIMSVENKKFVFADAGENAILTLIADLKADDNQLKVYGEHVARKIKHILKGEEVDISIPAIVSVLAKMRGGKLPKGEYNSKIIVLGDPAVGKTSLIRRFVDNKFADSYISTIGVDISRKLVELNKECKINLAIWDIAGQMKHASAAPFTKRFYFGANQCFLVCDMTRKKTFENIDKWVEDAKSVMKKNINYFILGNKIDLQNIEVTEEEIKLKADELKCGYILTSAKTGDNVDDAFQYAGYKFCETL</sequence>
<dbReference type="NCBIfam" id="TIGR00231">
    <property type="entry name" value="small_GTP"/>
    <property type="match status" value="1"/>
</dbReference>
<feature type="domain" description="Roadblock/LAMTOR2" evidence="3">
    <location>
        <begin position="13"/>
        <end position="103"/>
    </location>
</feature>
<evidence type="ECO:0000256" key="1">
    <source>
        <dbReference type="ARBA" id="ARBA00022741"/>
    </source>
</evidence>
<dbReference type="EMBL" id="CP104013">
    <property type="protein sequence ID" value="UYP48443.1"/>
    <property type="molecule type" value="Genomic_DNA"/>
</dbReference>
<dbReference type="SMART" id="SM00960">
    <property type="entry name" value="Robl_LC7"/>
    <property type="match status" value="1"/>
</dbReference>
<proteinExistence type="predicted"/>
<dbReference type="SMART" id="SM00173">
    <property type="entry name" value="RAS"/>
    <property type="match status" value="1"/>
</dbReference>
<dbReference type="InterPro" id="IPR004942">
    <property type="entry name" value="Roadblock/LAMTOR2_dom"/>
</dbReference>
<keyword evidence="1" id="KW-0547">Nucleotide-binding</keyword>
<dbReference type="PROSITE" id="PS51421">
    <property type="entry name" value="RAS"/>
    <property type="match status" value="1"/>
</dbReference>
<dbReference type="Proteomes" id="UP001208689">
    <property type="component" value="Chromosome"/>
</dbReference>
<dbReference type="SMART" id="SM00174">
    <property type="entry name" value="RHO"/>
    <property type="match status" value="1"/>
</dbReference>
<dbReference type="PRINTS" id="PR00449">
    <property type="entry name" value="RASTRNSFRMNG"/>
</dbReference>
<keyword evidence="5" id="KW-1185">Reference proteome</keyword>
<evidence type="ECO:0000313" key="5">
    <source>
        <dbReference type="Proteomes" id="UP001208689"/>
    </source>
</evidence>
<dbReference type="Pfam" id="PF00071">
    <property type="entry name" value="Ras"/>
    <property type="match status" value="1"/>
</dbReference>
<dbReference type="SUPFAM" id="SSF103196">
    <property type="entry name" value="Roadblock/LC7 domain"/>
    <property type="match status" value="1"/>
</dbReference>
<accession>A0ABY6HY31</accession>